<dbReference type="Gene3D" id="3.80.10.10">
    <property type="entry name" value="Ribonuclease Inhibitor"/>
    <property type="match status" value="1"/>
</dbReference>
<dbReference type="KEGG" id="mgot:MgSA37_01295"/>
<proteinExistence type="predicted"/>
<dbReference type="AlphaFoldDB" id="A0A120MYJ6"/>
<accession>A0A120MYJ6</accession>
<protein>
    <submittedName>
        <fullName evidence="1">Uncharacterized protein</fullName>
    </submittedName>
</protein>
<gene>
    <name evidence="1" type="ORF">MgSA37_01295</name>
</gene>
<name>A0A120MYJ6_9SPHI</name>
<dbReference type="EMBL" id="AP017313">
    <property type="protein sequence ID" value="BAU53128.1"/>
    <property type="molecule type" value="Genomic_DNA"/>
</dbReference>
<evidence type="ECO:0000313" key="1">
    <source>
        <dbReference type="EMBL" id="BAU53128.1"/>
    </source>
</evidence>
<evidence type="ECO:0000313" key="2">
    <source>
        <dbReference type="Proteomes" id="UP000218263"/>
    </source>
</evidence>
<dbReference type="OrthoDB" id="9157385at2"/>
<dbReference type="SUPFAM" id="SSF52058">
    <property type="entry name" value="L domain-like"/>
    <property type="match status" value="1"/>
</dbReference>
<dbReference type="Proteomes" id="UP000218263">
    <property type="component" value="Chromosome"/>
</dbReference>
<keyword evidence="2" id="KW-1185">Reference proteome</keyword>
<dbReference type="InterPro" id="IPR032675">
    <property type="entry name" value="LRR_dom_sf"/>
</dbReference>
<dbReference type="RefSeq" id="WP_096350478.1">
    <property type="nucleotide sequence ID" value="NZ_AP017313.1"/>
</dbReference>
<sequence>MAIIIIEGFKVYDGIQKKSIIINSDRIEDCMRIYAEHHLDGVAITTSHDYRLQNVDFLYKYPEIKHLSLSDGINDITAVQALRNLESLMLSGKNRKVDFSCFSLLSEFIGDWSPHFSNMDKCTYLKRLSLYNYTPKTKDCLNISDVPWVKRLEITQSPIHTLNGLEEFDQLEEFELNYCSKLETLCCIEKSKETLVSLLFDHCKSIKNPEYVTQFHNLNTLAYNNGLLQSIKFIKKMAALKSFRFVGTDVIDGDMTPCIGLDYAGFSNKKHFSHTMEQIKVLQNI</sequence>
<organism evidence="1 2">
    <name type="scientific">Mucilaginibacter gotjawali</name>
    <dbReference type="NCBI Taxonomy" id="1550579"/>
    <lineage>
        <taxon>Bacteria</taxon>
        <taxon>Pseudomonadati</taxon>
        <taxon>Bacteroidota</taxon>
        <taxon>Sphingobacteriia</taxon>
        <taxon>Sphingobacteriales</taxon>
        <taxon>Sphingobacteriaceae</taxon>
        <taxon>Mucilaginibacter</taxon>
    </lineage>
</organism>
<reference evidence="1 2" key="1">
    <citation type="submission" date="2015-12" db="EMBL/GenBank/DDBJ databases">
        <title>Genome sequence of Mucilaginibacter gotjawali.</title>
        <authorList>
            <person name="Lee J.S."/>
            <person name="Lee K.C."/>
            <person name="Kim K.K."/>
            <person name="Lee B.W."/>
        </authorList>
    </citation>
    <scope>NUCLEOTIDE SEQUENCE [LARGE SCALE GENOMIC DNA]</scope>
    <source>
        <strain evidence="1 2">SA3-7</strain>
    </source>
</reference>